<organism evidence="1 2">
    <name type="scientific">Romanomermis culicivorax</name>
    <name type="common">Nematode worm</name>
    <dbReference type="NCBI Taxonomy" id="13658"/>
    <lineage>
        <taxon>Eukaryota</taxon>
        <taxon>Metazoa</taxon>
        <taxon>Ecdysozoa</taxon>
        <taxon>Nematoda</taxon>
        <taxon>Enoplea</taxon>
        <taxon>Dorylaimia</taxon>
        <taxon>Mermithida</taxon>
        <taxon>Mermithoidea</taxon>
        <taxon>Mermithidae</taxon>
        <taxon>Romanomermis</taxon>
    </lineage>
</organism>
<proteinExistence type="predicted"/>
<protein>
    <submittedName>
        <fullName evidence="2">Uncharacterized protein</fullName>
    </submittedName>
</protein>
<sequence length="110" mass="12602">MMRVGVSGGQSSGRLWPSLCHNLMMTGSQQLTMGSTRGYRSGWRIPLLWVEVRNRNKISRQMATPRITIEINWGQQLHASPTTLINGHQQLHALWAQLHKPKRIEKPLDH</sequence>
<accession>A0A915JZ95</accession>
<dbReference type="WBParaSite" id="nRc.2.0.1.t31384-RA">
    <property type="protein sequence ID" value="nRc.2.0.1.t31384-RA"/>
    <property type="gene ID" value="nRc.2.0.1.g31384"/>
</dbReference>
<evidence type="ECO:0000313" key="2">
    <source>
        <dbReference type="WBParaSite" id="nRc.2.0.1.t31384-RA"/>
    </source>
</evidence>
<dbReference type="AlphaFoldDB" id="A0A915JZ95"/>
<reference evidence="2" key="1">
    <citation type="submission" date="2022-11" db="UniProtKB">
        <authorList>
            <consortium name="WormBaseParasite"/>
        </authorList>
    </citation>
    <scope>IDENTIFICATION</scope>
</reference>
<evidence type="ECO:0000313" key="1">
    <source>
        <dbReference type="Proteomes" id="UP000887565"/>
    </source>
</evidence>
<keyword evidence="1" id="KW-1185">Reference proteome</keyword>
<name>A0A915JZ95_ROMCU</name>
<dbReference type="Proteomes" id="UP000887565">
    <property type="component" value="Unplaced"/>
</dbReference>